<dbReference type="OrthoDB" id="694650at2759"/>
<dbReference type="Proteomes" id="UP000324897">
    <property type="component" value="Chromosome 3"/>
</dbReference>
<evidence type="ECO:0000313" key="1">
    <source>
        <dbReference type="EMBL" id="TVU07978.1"/>
    </source>
</evidence>
<dbReference type="AlphaFoldDB" id="A0A5J9TAJ7"/>
<reference evidence="1 2" key="1">
    <citation type="journal article" date="2019" name="Sci. Rep.">
        <title>A high-quality genome of Eragrostis curvula grass provides insights into Poaceae evolution and supports new strategies to enhance forage quality.</title>
        <authorList>
            <person name="Carballo J."/>
            <person name="Santos B.A.C.M."/>
            <person name="Zappacosta D."/>
            <person name="Garbus I."/>
            <person name="Selva J.P."/>
            <person name="Gallo C.A."/>
            <person name="Diaz A."/>
            <person name="Albertini E."/>
            <person name="Caccamo M."/>
            <person name="Echenique V."/>
        </authorList>
    </citation>
    <scope>NUCLEOTIDE SEQUENCE [LARGE SCALE GENOMIC DNA]</scope>
    <source>
        <strain evidence="2">cv. Victoria</strain>
        <tissue evidence="1">Leaf</tissue>
    </source>
</reference>
<evidence type="ECO:0000313" key="2">
    <source>
        <dbReference type="Proteomes" id="UP000324897"/>
    </source>
</evidence>
<name>A0A5J9TAJ7_9POAL</name>
<dbReference type="PANTHER" id="PTHR34835">
    <property type="entry name" value="OS07G0283600 PROTEIN-RELATED"/>
    <property type="match status" value="1"/>
</dbReference>
<organism evidence="1 2">
    <name type="scientific">Eragrostis curvula</name>
    <name type="common">weeping love grass</name>
    <dbReference type="NCBI Taxonomy" id="38414"/>
    <lineage>
        <taxon>Eukaryota</taxon>
        <taxon>Viridiplantae</taxon>
        <taxon>Streptophyta</taxon>
        <taxon>Embryophyta</taxon>
        <taxon>Tracheophyta</taxon>
        <taxon>Spermatophyta</taxon>
        <taxon>Magnoliopsida</taxon>
        <taxon>Liliopsida</taxon>
        <taxon>Poales</taxon>
        <taxon>Poaceae</taxon>
        <taxon>PACMAD clade</taxon>
        <taxon>Chloridoideae</taxon>
        <taxon>Eragrostideae</taxon>
        <taxon>Eragrostidinae</taxon>
        <taxon>Eragrostis</taxon>
    </lineage>
</organism>
<sequence length="202" mass="22991">LELNDTDVNLVLGLPLGGVDISLAKRSSVTDEMLIQKILHIPRGSEITLGHLEQILVRRYSRKMTKVKRDAFKVAAILYADAYFLSPKGNNAKINHYLFPCLKDPDRIPNFNWCGYVLNVLRESAKKVQQALMGGKKSITLEGCLVFIMVYYLDNKDFGPMNKGQHTLPRVHDYNYDYIKDLVKKDKCAIQDKNVVVFGQTK</sequence>
<comment type="caution">
    <text evidence="1">The sequence shown here is derived from an EMBL/GenBank/DDBJ whole genome shotgun (WGS) entry which is preliminary data.</text>
</comment>
<keyword evidence="2" id="KW-1185">Reference proteome</keyword>
<protein>
    <recommendedName>
        <fullName evidence="3">DUF1985 domain-containing protein</fullName>
    </recommendedName>
</protein>
<dbReference type="Gramene" id="TVU07978">
    <property type="protein sequence ID" value="TVU07978"/>
    <property type="gene ID" value="EJB05_41359"/>
</dbReference>
<gene>
    <name evidence="1" type="ORF">EJB05_41359</name>
</gene>
<proteinExistence type="predicted"/>
<feature type="non-terminal residue" evidence="1">
    <location>
        <position position="202"/>
    </location>
</feature>
<dbReference type="EMBL" id="RWGY01000039">
    <property type="protein sequence ID" value="TVU07978.1"/>
    <property type="molecule type" value="Genomic_DNA"/>
</dbReference>
<evidence type="ECO:0008006" key="3">
    <source>
        <dbReference type="Google" id="ProtNLM"/>
    </source>
</evidence>
<feature type="non-terminal residue" evidence="1">
    <location>
        <position position="1"/>
    </location>
</feature>
<dbReference type="PANTHER" id="PTHR34835:SF34">
    <property type="entry name" value="OS08G0555500 PROTEIN"/>
    <property type="match status" value="1"/>
</dbReference>
<accession>A0A5J9TAJ7</accession>